<dbReference type="AlphaFoldDB" id="A0A4Y7TD85"/>
<evidence type="ECO:0000313" key="1">
    <source>
        <dbReference type="EMBL" id="TEB32133.1"/>
    </source>
</evidence>
<sequence length="170" mass="17616">MHSAPQSIVPYPLPTRSQTTIQQAWKSVLASGWVDELGYTAYGASSTSVGLSDRHPPPSARVVRSRCSGTVRWPPRSVTPQTQAAASLCDLGSPPCGVRPLETAAPAFRLDYGPGPLAAMLCVPPSGPPYRGRVGVSGAPSDQVDSCSVVLEVGGSVLPPRAPLSWASGL</sequence>
<proteinExistence type="predicted"/>
<dbReference type="EMBL" id="QPFP01000016">
    <property type="protein sequence ID" value="TEB32133.1"/>
    <property type="molecule type" value="Genomic_DNA"/>
</dbReference>
<keyword evidence="2" id="KW-1185">Reference proteome</keyword>
<reference evidence="1 2" key="1">
    <citation type="journal article" date="2019" name="Nat. Ecol. Evol.">
        <title>Megaphylogeny resolves global patterns of mushroom evolution.</title>
        <authorList>
            <person name="Varga T."/>
            <person name="Krizsan K."/>
            <person name="Foldi C."/>
            <person name="Dima B."/>
            <person name="Sanchez-Garcia M."/>
            <person name="Sanchez-Ramirez S."/>
            <person name="Szollosi G.J."/>
            <person name="Szarkandi J.G."/>
            <person name="Papp V."/>
            <person name="Albert L."/>
            <person name="Andreopoulos W."/>
            <person name="Angelini C."/>
            <person name="Antonin V."/>
            <person name="Barry K.W."/>
            <person name="Bougher N.L."/>
            <person name="Buchanan P."/>
            <person name="Buyck B."/>
            <person name="Bense V."/>
            <person name="Catcheside P."/>
            <person name="Chovatia M."/>
            <person name="Cooper J."/>
            <person name="Damon W."/>
            <person name="Desjardin D."/>
            <person name="Finy P."/>
            <person name="Geml J."/>
            <person name="Haridas S."/>
            <person name="Hughes K."/>
            <person name="Justo A."/>
            <person name="Karasinski D."/>
            <person name="Kautmanova I."/>
            <person name="Kiss B."/>
            <person name="Kocsube S."/>
            <person name="Kotiranta H."/>
            <person name="LaButti K.M."/>
            <person name="Lechner B.E."/>
            <person name="Liimatainen K."/>
            <person name="Lipzen A."/>
            <person name="Lukacs Z."/>
            <person name="Mihaltcheva S."/>
            <person name="Morgado L.N."/>
            <person name="Niskanen T."/>
            <person name="Noordeloos M.E."/>
            <person name="Ohm R.A."/>
            <person name="Ortiz-Santana B."/>
            <person name="Ovrebo C."/>
            <person name="Racz N."/>
            <person name="Riley R."/>
            <person name="Savchenko A."/>
            <person name="Shiryaev A."/>
            <person name="Soop K."/>
            <person name="Spirin V."/>
            <person name="Szebenyi C."/>
            <person name="Tomsovsky M."/>
            <person name="Tulloss R.E."/>
            <person name="Uehling J."/>
            <person name="Grigoriev I.V."/>
            <person name="Vagvolgyi C."/>
            <person name="Papp T."/>
            <person name="Martin F.M."/>
            <person name="Miettinen O."/>
            <person name="Hibbett D.S."/>
            <person name="Nagy L.G."/>
        </authorList>
    </citation>
    <scope>NUCLEOTIDE SEQUENCE [LARGE SCALE GENOMIC DNA]</scope>
    <source>
        <strain evidence="1 2">FP101781</strain>
    </source>
</reference>
<name>A0A4Y7TD85_COPMI</name>
<dbReference type="Proteomes" id="UP000298030">
    <property type="component" value="Unassembled WGS sequence"/>
</dbReference>
<evidence type="ECO:0000313" key="2">
    <source>
        <dbReference type="Proteomes" id="UP000298030"/>
    </source>
</evidence>
<accession>A0A4Y7TD85</accession>
<protein>
    <submittedName>
        <fullName evidence="1">Uncharacterized protein</fullName>
    </submittedName>
</protein>
<organism evidence="1 2">
    <name type="scientific">Coprinellus micaceus</name>
    <name type="common">Glistening ink-cap mushroom</name>
    <name type="synonym">Coprinus micaceus</name>
    <dbReference type="NCBI Taxonomy" id="71717"/>
    <lineage>
        <taxon>Eukaryota</taxon>
        <taxon>Fungi</taxon>
        <taxon>Dikarya</taxon>
        <taxon>Basidiomycota</taxon>
        <taxon>Agaricomycotina</taxon>
        <taxon>Agaricomycetes</taxon>
        <taxon>Agaricomycetidae</taxon>
        <taxon>Agaricales</taxon>
        <taxon>Agaricineae</taxon>
        <taxon>Psathyrellaceae</taxon>
        <taxon>Coprinellus</taxon>
    </lineage>
</organism>
<comment type="caution">
    <text evidence="1">The sequence shown here is derived from an EMBL/GenBank/DDBJ whole genome shotgun (WGS) entry which is preliminary data.</text>
</comment>
<gene>
    <name evidence="1" type="ORF">FA13DRAFT_285345</name>
</gene>